<reference evidence="2 3" key="1">
    <citation type="submission" date="2018-04" db="EMBL/GenBank/DDBJ databases">
        <title>Thalassorhabdus spongiae gen. nov., sp. nov., isolated from a marine sponge in South-West Iceland.</title>
        <authorList>
            <person name="Knobloch S."/>
            <person name="Daussin A."/>
            <person name="Johannsson R."/>
            <person name="Marteinsson V.T."/>
        </authorList>
    </citation>
    <scope>NUCLEOTIDE SEQUENCE [LARGE SCALE GENOMIC DNA]</scope>
    <source>
        <strain evidence="2 3">Hp12</strain>
    </source>
</reference>
<evidence type="ECO:0000259" key="1">
    <source>
        <dbReference type="Pfam" id="PF02754"/>
    </source>
</evidence>
<organism evidence="2 3">
    <name type="scientific">Pelagibaculum spongiae</name>
    <dbReference type="NCBI Taxonomy" id="2080658"/>
    <lineage>
        <taxon>Bacteria</taxon>
        <taxon>Pseudomonadati</taxon>
        <taxon>Pseudomonadota</taxon>
        <taxon>Gammaproteobacteria</taxon>
        <taxon>Oceanospirillales</taxon>
        <taxon>Pelagibaculum</taxon>
    </lineage>
</organism>
<dbReference type="Pfam" id="PF02754">
    <property type="entry name" value="CCG"/>
    <property type="match status" value="2"/>
</dbReference>
<comment type="caution">
    <text evidence="2">The sequence shown here is derived from an EMBL/GenBank/DDBJ whole genome shotgun (WGS) entry which is preliminary data.</text>
</comment>
<protein>
    <submittedName>
        <fullName evidence="2">Oxidoreductase</fullName>
    </submittedName>
</protein>
<dbReference type="GO" id="GO:0016491">
    <property type="term" value="F:oxidoreductase activity"/>
    <property type="evidence" value="ECO:0007669"/>
    <property type="project" value="UniProtKB-ARBA"/>
</dbReference>
<dbReference type="OrthoDB" id="9770306at2"/>
<keyword evidence="3" id="KW-1185">Reference proteome</keyword>
<dbReference type="InterPro" id="IPR004017">
    <property type="entry name" value="Cys_rich_dom"/>
</dbReference>
<dbReference type="PANTHER" id="PTHR30296:SF0">
    <property type="entry name" value="LACTATE UTILIZATION PROTEIN A"/>
    <property type="match status" value="1"/>
</dbReference>
<evidence type="ECO:0000313" key="2">
    <source>
        <dbReference type="EMBL" id="PVZ68450.1"/>
    </source>
</evidence>
<proteinExistence type="predicted"/>
<feature type="domain" description="Cysteine-rich" evidence="1">
    <location>
        <begin position="120"/>
        <end position="204"/>
    </location>
</feature>
<sequence length="238" mass="26009">MFDPQAGISAVKLFERAGIEVIFPMGQSCCGQPPLNSGHADEAKTIAKSQLELLKNPWPVVVMAGSCAATMLHEYPELLKYEPEWKNLAENVSGRLFEFTEFVAGQLDLSIIDVGASVKIALHTSCSARRKLNSLQQGRDLLAKLSNVELVIHDREYECCGFGGTFAIKHGDVSAAMVHDKAISLLDAGIERVVSPDPGCLLNIGGHLEHLHKKENKPLLKVQHVASFLWERISGEQA</sequence>
<accession>A0A2V1H1K4</accession>
<feature type="domain" description="Cysteine-rich" evidence="1">
    <location>
        <begin position="4"/>
        <end position="71"/>
    </location>
</feature>
<name>A0A2V1H1K4_9GAMM</name>
<evidence type="ECO:0000313" key="3">
    <source>
        <dbReference type="Proteomes" id="UP000244906"/>
    </source>
</evidence>
<dbReference type="EMBL" id="QDDL01000005">
    <property type="protein sequence ID" value="PVZ68450.1"/>
    <property type="molecule type" value="Genomic_DNA"/>
</dbReference>
<dbReference type="AlphaFoldDB" id="A0A2V1H1K4"/>
<dbReference type="Proteomes" id="UP000244906">
    <property type="component" value="Unassembled WGS sequence"/>
</dbReference>
<gene>
    <name evidence="2" type="ORF">DC094_13900</name>
</gene>
<dbReference type="GO" id="GO:0005829">
    <property type="term" value="C:cytosol"/>
    <property type="evidence" value="ECO:0007669"/>
    <property type="project" value="TreeGrafter"/>
</dbReference>
<dbReference type="PANTHER" id="PTHR30296">
    <property type="entry name" value="UNCHARACTERIZED PROTEIN YKGE"/>
    <property type="match status" value="1"/>
</dbReference>